<evidence type="ECO:0000313" key="1">
    <source>
        <dbReference type="EMBL" id="KKM86140.1"/>
    </source>
</evidence>
<sequence length="74" mass="8958">MSEKSRAWNAANRDRLRKTQKAWYATEKKRRAELSPYKRAYEDLRSVLRRKQLTNKQRQKLLLYLSEQICSGEI</sequence>
<dbReference type="AlphaFoldDB" id="A0A0F9NBH1"/>
<accession>A0A0F9NBH1</accession>
<organism evidence="1">
    <name type="scientific">marine sediment metagenome</name>
    <dbReference type="NCBI Taxonomy" id="412755"/>
    <lineage>
        <taxon>unclassified sequences</taxon>
        <taxon>metagenomes</taxon>
        <taxon>ecological metagenomes</taxon>
    </lineage>
</organism>
<protein>
    <submittedName>
        <fullName evidence="1">Uncharacterized protein</fullName>
    </submittedName>
</protein>
<reference evidence="1" key="1">
    <citation type="journal article" date="2015" name="Nature">
        <title>Complex archaea that bridge the gap between prokaryotes and eukaryotes.</title>
        <authorList>
            <person name="Spang A."/>
            <person name="Saw J.H."/>
            <person name="Jorgensen S.L."/>
            <person name="Zaremba-Niedzwiedzka K."/>
            <person name="Martijn J."/>
            <person name="Lind A.E."/>
            <person name="van Eijk R."/>
            <person name="Schleper C."/>
            <person name="Guy L."/>
            <person name="Ettema T.J."/>
        </authorList>
    </citation>
    <scope>NUCLEOTIDE SEQUENCE</scope>
</reference>
<name>A0A0F9NBH1_9ZZZZ</name>
<dbReference type="EMBL" id="LAZR01007299">
    <property type="protein sequence ID" value="KKM86140.1"/>
    <property type="molecule type" value="Genomic_DNA"/>
</dbReference>
<proteinExistence type="predicted"/>
<gene>
    <name evidence="1" type="ORF">LCGC14_1281950</name>
</gene>
<comment type="caution">
    <text evidence="1">The sequence shown here is derived from an EMBL/GenBank/DDBJ whole genome shotgun (WGS) entry which is preliminary data.</text>
</comment>